<evidence type="ECO:0000256" key="4">
    <source>
        <dbReference type="PROSITE-ProRule" id="PRU00335"/>
    </source>
</evidence>
<evidence type="ECO:0000259" key="5">
    <source>
        <dbReference type="PROSITE" id="PS50977"/>
    </source>
</evidence>
<protein>
    <submittedName>
        <fullName evidence="6">TetR/AcrR family transcriptional regulator</fullName>
    </submittedName>
</protein>
<name>A0ABX0C4N0_9PSEU</name>
<dbReference type="PANTHER" id="PTHR30055:SF234">
    <property type="entry name" value="HTH-TYPE TRANSCRIPTIONAL REGULATOR BETI"/>
    <property type="match status" value="1"/>
</dbReference>
<dbReference type="InterPro" id="IPR050109">
    <property type="entry name" value="HTH-type_TetR-like_transc_reg"/>
</dbReference>
<accession>A0ABX0C4N0</accession>
<dbReference type="EMBL" id="JAAGNC010000164">
    <property type="protein sequence ID" value="NEC59965.1"/>
    <property type="molecule type" value="Genomic_DNA"/>
</dbReference>
<proteinExistence type="predicted"/>
<dbReference type="SUPFAM" id="SSF46689">
    <property type="entry name" value="Homeodomain-like"/>
    <property type="match status" value="1"/>
</dbReference>
<sequence>MYRSVQGWTVRRTDRYSQGVDSGPGRRAELLEQAVGYLATHGIADLSLAPMGEALGTSKRMLLYYFGSRENLITEAIAASRPDVAELFRSVHDEESLAAAAHALWHAITRGRQQRPIHILFQVLALAPTQPERYLTVAREAITAMVDPLVPVYRKLGYAGPDAAARASLLISGLRGLCLDRIVTGDEERIEIAARALIATAVAPPAPQT</sequence>
<feature type="DNA-binding region" description="H-T-H motif" evidence="4">
    <location>
        <begin position="47"/>
        <end position="66"/>
    </location>
</feature>
<evidence type="ECO:0000313" key="7">
    <source>
        <dbReference type="Proteomes" id="UP000470404"/>
    </source>
</evidence>
<reference evidence="6 7" key="1">
    <citation type="submission" date="2020-01" db="EMBL/GenBank/DDBJ databases">
        <title>Insect and environment-associated Actinomycetes.</title>
        <authorList>
            <person name="Currrie C."/>
            <person name="Chevrette M."/>
            <person name="Carlson C."/>
            <person name="Stubbendieck R."/>
            <person name="Wendt-Pienkowski E."/>
        </authorList>
    </citation>
    <scope>NUCLEOTIDE SEQUENCE [LARGE SCALE GENOMIC DNA]</scope>
    <source>
        <strain evidence="6 7">SID8386</strain>
    </source>
</reference>
<keyword evidence="1" id="KW-0805">Transcription regulation</keyword>
<keyword evidence="3" id="KW-0804">Transcription</keyword>
<dbReference type="InterPro" id="IPR009057">
    <property type="entry name" value="Homeodomain-like_sf"/>
</dbReference>
<dbReference type="Proteomes" id="UP000470404">
    <property type="component" value="Unassembled WGS sequence"/>
</dbReference>
<feature type="domain" description="HTH tetR-type" evidence="5">
    <location>
        <begin position="24"/>
        <end position="84"/>
    </location>
</feature>
<keyword evidence="7" id="KW-1185">Reference proteome</keyword>
<dbReference type="PROSITE" id="PS50977">
    <property type="entry name" value="HTH_TETR_2"/>
    <property type="match status" value="1"/>
</dbReference>
<organism evidence="6 7">
    <name type="scientific">Amycolatopsis rubida</name>
    <dbReference type="NCBI Taxonomy" id="112413"/>
    <lineage>
        <taxon>Bacteria</taxon>
        <taxon>Bacillati</taxon>
        <taxon>Actinomycetota</taxon>
        <taxon>Actinomycetes</taxon>
        <taxon>Pseudonocardiales</taxon>
        <taxon>Pseudonocardiaceae</taxon>
        <taxon>Amycolatopsis</taxon>
    </lineage>
</organism>
<evidence type="ECO:0000256" key="2">
    <source>
        <dbReference type="ARBA" id="ARBA00023125"/>
    </source>
</evidence>
<dbReference type="PANTHER" id="PTHR30055">
    <property type="entry name" value="HTH-TYPE TRANSCRIPTIONAL REGULATOR RUTR"/>
    <property type="match status" value="1"/>
</dbReference>
<evidence type="ECO:0000256" key="1">
    <source>
        <dbReference type="ARBA" id="ARBA00023015"/>
    </source>
</evidence>
<dbReference type="Pfam" id="PF00440">
    <property type="entry name" value="TetR_N"/>
    <property type="match status" value="1"/>
</dbReference>
<evidence type="ECO:0000256" key="3">
    <source>
        <dbReference type="ARBA" id="ARBA00023163"/>
    </source>
</evidence>
<comment type="caution">
    <text evidence="6">The sequence shown here is derived from an EMBL/GenBank/DDBJ whole genome shotgun (WGS) entry which is preliminary data.</text>
</comment>
<gene>
    <name evidence="6" type="ORF">G3I59_31370</name>
</gene>
<keyword evidence="2 4" id="KW-0238">DNA-binding</keyword>
<dbReference type="InterPro" id="IPR001647">
    <property type="entry name" value="HTH_TetR"/>
</dbReference>
<evidence type="ECO:0000313" key="6">
    <source>
        <dbReference type="EMBL" id="NEC59965.1"/>
    </source>
</evidence>
<dbReference type="Gene3D" id="1.10.357.10">
    <property type="entry name" value="Tetracycline Repressor, domain 2"/>
    <property type="match status" value="1"/>
</dbReference>